<dbReference type="STRING" id="757424.Hsero_0167"/>
<evidence type="ECO:0000313" key="3">
    <source>
        <dbReference type="Proteomes" id="UP000000329"/>
    </source>
</evidence>
<organism evidence="2 3">
    <name type="scientific">Herbaspirillum seropedicae (strain SmR1)</name>
    <dbReference type="NCBI Taxonomy" id="757424"/>
    <lineage>
        <taxon>Bacteria</taxon>
        <taxon>Pseudomonadati</taxon>
        <taxon>Pseudomonadota</taxon>
        <taxon>Betaproteobacteria</taxon>
        <taxon>Burkholderiales</taxon>
        <taxon>Oxalobacteraceae</taxon>
        <taxon>Herbaspirillum</taxon>
    </lineage>
</organism>
<accession>D8IUX4</accession>
<dbReference type="KEGG" id="hse:Hsero_0167"/>
<feature type="compositionally biased region" description="Basic and acidic residues" evidence="1">
    <location>
        <begin position="68"/>
        <end position="81"/>
    </location>
</feature>
<evidence type="ECO:0000256" key="1">
    <source>
        <dbReference type="SAM" id="MobiDB-lite"/>
    </source>
</evidence>
<dbReference type="HOGENOM" id="CLU_2436781_0_0_4"/>
<feature type="region of interest" description="Disordered" evidence="1">
    <location>
        <begin position="66"/>
        <end position="90"/>
    </location>
</feature>
<dbReference type="AlphaFoldDB" id="D8IUX4"/>
<sequence length="90" mass="10159">MFGTTTIHKRDQPALHLPATGDVMNRSMKRFSSPQPTVCRPLSPGLGIRNRWCTILDREKAYAIGKSARQEGTHRAGGRRERQAKRCQRG</sequence>
<dbReference type="EMBL" id="CP002039">
    <property type="protein sequence ID" value="ADJ61693.1"/>
    <property type="molecule type" value="Genomic_DNA"/>
</dbReference>
<protein>
    <submittedName>
        <fullName evidence="2">Uncharacterized protein</fullName>
    </submittedName>
</protein>
<reference evidence="2 3" key="1">
    <citation type="submission" date="2010-04" db="EMBL/GenBank/DDBJ databases">
        <title>The genome of Herbaspirillum seropedicae SmR1, an endophytic, nitrogen-fixing, plant-growth promoting beta-Proteobacteria.</title>
        <authorList>
            <person name="Pedrosa F.O."/>
            <person name="Monteiro R.A."/>
            <person name="Wassem R."/>
            <person name="Cruz L.M."/>
            <person name="Ayub R.A."/>
            <person name="Colauto N.B."/>
            <person name="Fernandez M.A."/>
            <person name="Fungaro M.H.P."/>
            <person name="Grisard E.C."/>
            <person name="Hungria M."/>
            <person name="Madeira H.M.F."/>
            <person name="Nodari R.O."/>
            <person name="Osaku C.A."/>
            <person name="Petzl-Erler M.L."/>
            <person name="Terenzi H."/>
            <person name="Vieira L.G.E."/>
            <person name="Almeida M.I.M."/>
            <person name="Alves L.R."/>
            <person name="Arantes O.M.N."/>
            <person name="Balsanelli E."/>
            <person name="Barcellos F.G."/>
            <person name="Baura V.A."/>
            <person name="Binde D.R."/>
            <person name="Campo R.J."/>
            <person name="Chubatsu L.S."/>
            <person name="Chueire L.M.O."/>
            <person name="Ciferri R.R."/>
            <person name="Correa L.C."/>
            <person name="da Conceicao Silva J.L."/>
            <person name="Dabul A.N.G."/>
            <person name="Dambros B.P."/>
            <person name="Faoro H."/>
            <person name="Favetti A."/>
            <person name="Friedermann G."/>
            <person name="Furlaneto M.C."/>
            <person name="Gasques L.S."/>
            <person name="Gimenes C.C.T."/>
            <person name="Gioppo N.M.R."/>
            <person name="Glienke-Blanco C."/>
            <person name="Godoy L.P."/>
            <person name="Guerra M.P."/>
            <person name="Karp S."/>
            <person name="Kava-Cordeiro V."/>
            <person name="Margarido V.P."/>
            <person name="Mathioni S.M."/>
            <person name="Menck-Soares M.A."/>
            <person name="Murace N.K."/>
            <person name="Nicolas M.F."/>
            <person name="Oliveira C.E.C."/>
            <person name="Pagnan N.A.B."/>
            <person name="Pamphile J.A."/>
            <person name="Patussi E.V."/>
            <person name="Pereira L.F.P."/>
            <person name="Pereira-Ferrari L."/>
            <person name="Pinto F.G.S."/>
            <person name="Precoma C."/>
            <person name="Prioli A.J."/>
            <person name="Prioli S.M.A.P."/>
            <person name="Raittz R.T."/>
            <person name="Ramos H.J.O."/>
            <person name="Ribeiro E.M.S.F."/>
            <person name="Rigo L.U."/>
            <person name="Rocha C.L.M.S.C."/>
            <person name="Rocha S.N."/>
            <person name="Santos K."/>
            <person name="Satori D."/>
            <person name="Silva A.G."/>
            <person name="Simao R.C.G."/>
            <person name="Soares M.A.M."/>
            <person name="Souza E.M."/>
            <person name="Steffens M.B.R."/>
            <person name="Steindel M."/>
            <person name="Tadra-Sfeir M.Z."/>
            <person name="Takahashi E.K."/>
            <person name="Torres R.A."/>
            <person name="Valle J.S."/>
            <person name="Vernal J.I."/>
            <person name="Vilas-Boas L.A."/>
            <person name="Watanabe M.A.E."/>
            <person name="Weiss V.A."/>
            <person name="Yates M.A."/>
            <person name="Souza E.M."/>
        </authorList>
    </citation>
    <scope>NUCLEOTIDE SEQUENCE [LARGE SCALE GENOMIC DNA]</scope>
    <source>
        <strain evidence="2 3">SmR1</strain>
    </source>
</reference>
<evidence type="ECO:0000313" key="2">
    <source>
        <dbReference type="EMBL" id="ADJ61693.1"/>
    </source>
</evidence>
<gene>
    <name evidence="2" type="ordered locus">Hsero_0167</name>
</gene>
<proteinExistence type="predicted"/>
<keyword evidence="3" id="KW-1185">Reference proteome</keyword>
<name>D8IUX4_HERSS</name>
<dbReference type="Proteomes" id="UP000000329">
    <property type="component" value="Chromosome"/>
</dbReference>